<dbReference type="EC" id="2.3.1.39" evidence="1"/>
<dbReference type="InterPro" id="IPR016035">
    <property type="entry name" value="Acyl_Trfase/lysoPLipase"/>
</dbReference>
<name>A0A2I1KUS8_9ACTO</name>
<dbReference type="Gene3D" id="3.30.70.250">
    <property type="entry name" value="Malonyl-CoA ACP transacylase, ACP-binding"/>
    <property type="match status" value="1"/>
</dbReference>
<dbReference type="InterPro" id="IPR050858">
    <property type="entry name" value="Mal-CoA-ACP_Trans/PKS_FabD"/>
</dbReference>
<comment type="catalytic activity">
    <reaction evidence="4">
        <text>holo-[ACP] + malonyl-CoA = malonyl-[ACP] + CoA</text>
        <dbReference type="Rhea" id="RHEA:41792"/>
        <dbReference type="Rhea" id="RHEA-COMP:9623"/>
        <dbReference type="Rhea" id="RHEA-COMP:9685"/>
        <dbReference type="ChEBI" id="CHEBI:57287"/>
        <dbReference type="ChEBI" id="CHEBI:57384"/>
        <dbReference type="ChEBI" id="CHEBI:64479"/>
        <dbReference type="ChEBI" id="CHEBI:78449"/>
        <dbReference type="EC" id="2.3.1.39"/>
    </reaction>
</comment>
<evidence type="ECO:0000256" key="2">
    <source>
        <dbReference type="ARBA" id="ARBA00022679"/>
    </source>
</evidence>
<keyword evidence="2 6" id="KW-0808">Transferase</keyword>
<accession>A0A2I1KUS8</accession>
<dbReference type="GO" id="GO:0005829">
    <property type="term" value="C:cytosol"/>
    <property type="evidence" value="ECO:0007669"/>
    <property type="project" value="TreeGrafter"/>
</dbReference>
<dbReference type="InterPro" id="IPR016036">
    <property type="entry name" value="Malonyl_transacylase_ACP-bd"/>
</dbReference>
<evidence type="ECO:0000256" key="3">
    <source>
        <dbReference type="ARBA" id="ARBA00023315"/>
    </source>
</evidence>
<dbReference type="SUPFAM" id="SSF52151">
    <property type="entry name" value="FabD/lysophospholipase-like"/>
    <property type="match status" value="1"/>
</dbReference>
<dbReference type="GeneID" id="81707371"/>
<organism evidence="6 7">
    <name type="scientific">Actinomyces urogenitalis</name>
    <dbReference type="NCBI Taxonomy" id="103621"/>
    <lineage>
        <taxon>Bacteria</taxon>
        <taxon>Bacillati</taxon>
        <taxon>Actinomycetota</taxon>
        <taxon>Actinomycetes</taxon>
        <taxon>Actinomycetales</taxon>
        <taxon>Actinomycetaceae</taxon>
        <taxon>Actinomyces</taxon>
    </lineage>
</organism>
<feature type="domain" description="Malonyl-CoA:ACP transacylase (MAT)" evidence="5">
    <location>
        <begin position="37"/>
        <end position="344"/>
    </location>
</feature>
<dbReference type="Pfam" id="PF00698">
    <property type="entry name" value="Acyl_transf_1"/>
    <property type="match status" value="1"/>
</dbReference>
<evidence type="ECO:0000256" key="4">
    <source>
        <dbReference type="ARBA" id="ARBA00048462"/>
    </source>
</evidence>
<sequence>MTTTPPPPAASARAPLAPARAEPEILALALPAGTAVVCPGQGSQRPGMLTPWWQGANARFPGVLEAMSEAADADLVALGTTASAEALRPTQVAQPLTVATSLACAIAVGLAGPRPVQASPGPAPVLAGHSLGYLTALALAGVLSPAEAVGLAALRGRAMARCAAEHDGGMAALIGGSREEVLAAIDQAGLTAANVNGSTQVVASGSREALAALVPPAGVRVLPLAVAGAFHSPAMSAAQTQVAAAVAHLPRRASTAVVIDDADGVAHLPHEGSEGLLDAVCAKITRPVRWDLVQETLHRQAITSIIELAPAGTLTGLARRDLPETHLTRLRSPEDLVEPARRQA</sequence>
<comment type="caution">
    <text evidence="6">The sequence shown here is derived from an EMBL/GenBank/DDBJ whole genome shotgun (WGS) entry which is preliminary data.</text>
</comment>
<dbReference type="GO" id="GO:0006633">
    <property type="term" value="P:fatty acid biosynthetic process"/>
    <property type="evidence" value="ECO:0007669"/>
    <property type="project" value="TreeGrafter"/>
</dbReference>
<dbReference type="PANTHER" id="PTHR42681">
    <property type="entry name" value="MALONYL-COA-ACYL CARRIER PROTEIN TRANSACYLASE, MITOCHONDRIAL"/>
    <property type="match status" value="1"/>
</dbReference>
<dbReference type="GO" id="GO:0004314">
    <property type="term" value="F:[acyl-carrier-protein] S-malonyltransferase activity"/>
    <property type="evidence" value="ECO:0007669"/>
    <property type="project" value="UniProtKB-EC"/>
</dbReference>
<dbReference type="Proteomes" id="UP000234778">
    <property type="component" value="Unassembled WGS sequence"/>
</dbReference>
<evidence type="ECO:0000313" key="7">
    <source>
        <dbReference type="Proteomes" id="UP000234778"/>
    </source>
</evidence>
<evidence type="ECO:0000313" key="6">
    <source>
        <dbReference type="EMBL" id="PKY99380.1"/>
    </source>
</evidence>
<dbReference type="SUPFAM" id="SSF55048">
    <property type="entry name" value="Probable ACP-binding domain of malonyl-CoA ACP transacylase"/>
    <property type="match status" value="1"/>
</dbReference>
<proteinExistence type="predicted"/>
<gene>
    <name evidence="6" type="ORF">CYJ26_00225</name>
</gene>
<keyword evidence="3" id="KW-0012">Acyltransferase</keyword>
<dbReference type="InterPro" id="IPR001227">
    <property type="entry name" value="Ac_transferase_dom_sf"/>
</dbReference>
<evidence type="ECO:0000259" key="5">
    <source>
        <dbReference type="SMART" id="SM00827"/>
    </source>
</evidence>
<dbReference type="RefSeq" id="WP_024036573.1">
    <property type="nucleotide sequence ID" value="NZ_JAWGGQ010000015.1"/>
</dbReference>
<dbReference type="AlphaFoldDB" id="A0A2I1KUS8"/>
<dbReference type="EMBL" id="PKHA01000001">
    <property type="protein sequence ID" value="PKY99380.1"/>
    <property type="molecule type" value="Genomic_DNA"/>
</dbReference>
<dbReference type="InterPro" id="IPR014043">
    <property type="entry name" value="Acyl_transferase_dom"/>
</dbReference>
<evidence type="ECO:0000256" key="1">
    <source>
        <dbReference type="ARBA" id="ARBA00013258"/>
    </source>
</evidence>
<protein>
    <recommendedName>
        <fullName evidence="1">[acyl-carrier-protein] S-malonyltransferase</fullName>
        <ecNumber evidence="1">2.3.1.39</ecNumber>
    </recommendedName>
</protein>
<reference evidence="6 7" key="1">
    <citation type="submission" date="2017-12" db="EMBL/GenBank/DDBJ databases">
        <title>Phylogenetic diversity of female urinary microbiome.</title>
        <authorList>
            <person name="Thomas-White K."/>
            <person name="Wolfe A.J."/>
        </authorList>
    </citation>
    <scope>NUCLEOTIDE SEQUENCE [LARGE SCALE GENOMIC DNA]</scope>
    <source>
        <strain evidence="6 7">UMB0319</strain>
    </source>
</reference>
<dbReference type="Gene3D" id="3.40.366.10">
    <property type="entry name" value="Malonyl-Coenzyme A Acyl Carrier Protein, domain 2"/>
    <property type="match status" value="1"/>
</dbReference>
<dbReference type="PANTHER" id="PTHR42681:SF1">
    <property type="entry name" value="MALONYL-COA-ACYL CARRIER PROTEIN TRANSACYLASE, MITOCHONDRIAL"/>
    <property type="match status" value="1"/>
</dbReference>
<dbReference type="SMART" id="SM00827">
    <property type="entry name" value="PKS_AT"/>
    <property type="match status" value="1"/>
</dbReference>